<evidence type="ECO:0000313" key="2">
    <source>
        <dbReference type="Proteomes" id="UP000237347"/>
    </source>
</evidence>
<dbReference type="AlphaFoldDB" id="A0AAW0M8A7"/>
<comment type="caution">
    <text evidence="1">The sequence shown here is derived from an EMBL/GenBank/DDBJ whole genome shotgun (WGS) entry which is preliminary data.</text>
</comment>
<evidence type="ECO:0000313" key="1">
    <source>
        <dbReference type="EMBL" id="KAK7859820.1"/>
    </source>
</evidence>
<name>A0AAW0M8A7_QUESU</name>
<accession>A0AAW0M8A7</accession>
<dbReference type="EMBL" id="PKMF04000010">
    <property type="protein sequence ID" value="KAK7859820.1"/>
    <property type="molecule type" value="Genomic_DNA"/>
</dbReference>
<keyword evidence="2" id="KW-1185">Reference proteome</keyword>
<reference evidence="1 2" key="1">
    <citation type="journal article" date="2018" name="Sci. Data">
        <title>The draft genome sequence of cork oak.</title>
        <authorList>
            <person name="Ramos A.M."/>
            <person name="Usie A."/>
            <person name="Barbosa P."/>
            <person name="Barros P.M."/>
            <person name="Capote T."/>
            <person name="Chaves I."/>
            <person name="Simoes F."/>
            <person name="Abreu I."/>
            <person name="Carrasquinho I."/>
            <person name="Faro C."/>
            <person name="Guimaraes J.B."/>
            <person name="Mendonca D."/>
            <person name="Nobrega F."/>
            <person name="Rodrigues L."/>
            <person name="Saibo N.J.M."/>
            <person name="Varela M.C."/>
            <person name="Egas C."/>
            <person name="Matos J."/>
            <person name="Miguel C.M."/>
            <person name="Oliveira M.M."/>
            <person name="Ricardo C.P."/>
            <person name="Goncalves S."/>
        </authorList>
    </citation>
    <scope>NUCLEOTIDE SEQUENCE [LARGE SCALE GENOMIC DNA]</scope>
    <source>
        <strain evidence="2">cv. HL8</strain>
    </source>
</reference>
<dbReference type="Proteomes" id="UP000237347">
    <property type="component" value="Unassembled WGS sequence"/>
</dbReference>
<sequence>MVSALSCLGGSKRGNKPTNCHGLPGLSLVFSGTTCQKIKVKNRKSEKK</sequence>
<gene>
    <name evidence="1" type="ORF">CFP56_002105</name>
</gene>
<organism evidence="1 2">
    <name type="scientific">Quercus suber</name>
    <name type="common">Cork oak</name>
    <dbReference type="NCBI Taxonomy" id="58331"/>
    <lineage>
        <taxon>Eukaryota</taxon>
        <taxon>Viridiplantae</taxon>
        <taxon>Streptophyta</taxon>
        <taxon>Embryophyta</taxon>
        <taxon>Tracheophyta</taxon>
        <taxon>Spermatophyta</taxon>
        <taxon>Magnoliopsida</taxon>
        <taxon>eudicotyledons</taxon>
        <taxon>Gunneridae</taxon>
        <taxon>Pentapetalae</taxon>
        <taxon>rosids</taxon>
        <taxon>fabids</taxon>
        <taxon>Fagales</taxon>
        <taxon>Fagaceae</taxon>
        <taxon>Quercus</taxon>
    </lineage>
</organism>
<protein>
    <submittedName>
        <fullName evidence="1">Uncharacterized protein</fullName>
    </submittedName>
</protein>
<proteinExistence type="predicted"/>